<organism evidence="4 5">
    <name type="scientific">Caulobacter segnis</name>
    <dbReference type="NCBI Taxonomy" id="88688"/>
    <lineage>
        <taxon>Bacteria</taxon>
        <taxon>Pseudomonadati</taxon>
        <taxon>Pseudomonadota</taxon>
        <taxon>Alphaproteobacteria</taxon>
        <taxon>Caulobacterales</taxon>
        <taxon>Caulobacteraceae</taxon>
        <taxon>Caulobacter</taxon>
    </lineage>
</organism>
<name>A0ABY5A0F9_9CAUL</name>
<dbReference type="Pfam" id="PF01106">
    <property type="entry name" value="NifU"/>
    <property type="match status" value="1"/>
</dbReference>
<dbReference type="InterPro" id="IPR034904">
    <property type="entry name" value="FSCA_dom_sf"/>
</dbReference>
<evidence type="ECO:0000259" key="3">
    <source>
        <dbReference type="Pfam" id="PF01106"/>
    </source>
</evidence>
<comment type="similarity">
    <text evidence="1">Belongs to the NifU family.</text>
</comment>
<gene>
    <name evidence="4" type="ORF">MZV50_07915</name>
</gene>
<evidence type="ECO:0000313" key="5">
    <source>
        <dbReference type="Proteomes" id="UP001057520"/>
    </source>
</evidence>
<dbReference type="InterPro" id="IPR001075">
    <property type="entry name" value="NIF_FeS_clus_asmbl_NifU_C"/>
</dbReference>
<feature type="domain" description="NIF system FeS cluster assembly NifU C-terminal" evidence="3">
    <location>
        <begin position="36"/>
        <end position="104"/>
    </location>
</feature>
<keyword evidence="5" id="KW-1185">Reference proteome</keyword>
<evidence type="ECO:0000256" key="1">
    <source>
        <dbReference type="ARBA" id="ARBA00006420"/>
    </source>
</evidence>
<evidence type="ECO:0000313" key="4">
    <source>
        <dbReference type="EMBL" id="USQ98536.1"/>
    </source>
</evidence>
<dbReference type="SUPFAM" id="SSF117916">
    <property type="entry name" value="Fe-S cluster assembly (FSCA) domain-like"/>
    <property type="match status" value="1"/>
</dbReference>
<dbReference type="EMBL" id="CP096040">
    <property type="protein sequence ID" value="USQ98536.1"/>
    <property type="molecule type" value="Genomic_DNA"/>
</dbReference>
<accession>A0ABY5A0F9</accession>
<evidence type="ECO:0000256" key="2">
    <source>
        <dbReference type="SAM" id="MobiDB-lite"/>
    </source>
</evidence>
<protein>
    <submittedName>
        <fullName evidence="4">NifU family protein</fullName>
    </submittedName>
</protein>
<proteinExistence type="inferred from homology"/>
<feature type="region of interest" description="Disordered" evidence="2">
    <location>
        <begin position="127"/>
        <end position="147"/>
    </location>
</feature>
<dbReference type="PANTHER" id="PTHR11178">
    <property type="entry name" value="IRON-SULFUR CLUSTER SCAFFOLD PROTEIN NFU-RELATED"/>
    <property type="match status" value="1"/>
</dbReference>
<dbReference type="Proteomes" id="UP001057520">
    <property type="component" value="Chromosome"/>
</dbReference>
<dbReference type="Gene3D" id="3.30.300.130">
    <property type="entry name" value="Fe-S cluster assembly (FSCA)"/>
    <property type="match status" value="1"/>
</dbReference>
<sequence length="147" mass="15853">MLLALAAHLTSGEPALADRAPEVEAGISDDEIVSEIRQVLGLHIRPGVARDGGDIVFERFDAATGVLWIRMLGACGGCPSSRMTLKARVEQVVKRFVPEVTRVEEEPSSATAAPTLGERLKRMLDELGDAPARAPRTLFTRNGKPRP</sequence>
<dbReference type="PANTHER" id="PTHR11178:SF1">
    <property type="entry name" value="NFU1 IRON-SULFUR CLUSTER SCAFFOLD HOMOLOG, MITOCHONDRIAL"/>
    <property type="match status" value="1"/>
</dbReference>
<reference evidence="4 5" key="1">
    <citation type="submission" date="2022-04" db="EMBL/GenBank/DDBJ databases">
        <title>Genome sequence of soybean root-associated Caulobacter segnis RL271.</title>
        <authorList>
            <person name="Longley R."/>
            <person name="Bonito G."/>
            <person name="Trigodet F."/>
            <person name="Crosson S."/>
            <person name="Fiebig A."/>
        </authorList>
    </citation>
    <scope>NUCLEOTIDE SEQUENCE [LARGE SCALE GENOMIC DNA]</scope>
    <source>
        <strain evidence="4 5">RL271</strain>
    </source>
</reference>